<feature type="domain" description="HTH tetR-type" evidence="5">
    <location>
        <begin position="3"/>
        <end position="63"/>
    </location>
</feature>
<evidence type="ECO:0000259" key="5">
    <source>
        <dbReference type="PROSITE" id="PS50977"/>
    </source>
</evidence>
<dbReference type="SUPFAM" id="SSF46689">
    <property type="entry name" value="Homeodomain-like"/>
    <property type="match status" value="1"/>
</dbReference>
<evidence type="ECO:0000256" key="1">
    <source>
        <dbReference type="ARBA" id="ARBA00023015"/>
    </source>
</evidence>
<accession>A0A841Z8R5</accession>
<dbReference type="PRINTS" id="PR00455">
    <property type="entry name" value="HTHTETR"/>
</dbReference>
<evidence type="ECO:0000256" key="4">
    <source>
        <dbReference type="PROSITE-ProRule" id="PRU00335"/>
    </source>
</evidence>
<evidence type="ECO:0000256" key="3">
    <source>
        <dbReference type="ARBA" id="ARBA00023163"/>
    </source>
</evidence>
<sequence>MKKDRREAILDMAQELFSENGYNDVSMRNVADALQISVGNLTYYFKRKEDLIEAVILEQSKGYQLPETPRTLLELHQFFIQGIVHQKKNDYFFRYSDQLAQVSDEIYQLQVRVLKTRFEMLQESFAILESAGYVEKEQLPGQIDGVIELINMVKVYWMPASDLYNSSAMKESPLNSLWGIVYPLLTEQGKRIFKEEIELELE</sequence>
<keyword evidence="1" id="KW-0805">Transcription regulation</keyword>
<dbReference type="GO" id="GO:0003700">
    <property type="term" value="F:DNA-binding transcription factor activity"/>
    <property type="evidence" value="ECO:0007669"/>
    <property type="project" value="TreeGrafter"/>
</dbReference>
<dbReference type="Gene3D" id="1.10.357.10">
    <property type="entry name" value="Tetracycline Repressor, domain 2"/>
    <property type="match status" value="1"/>
</dbReference>
<dbReference type="PROSITE" id="PS50977">
    <property type="entry name" value="HTH_TETR_2"/>
    <property type="match status" value="1"/>
</dbReference>
<evidence type="ECO:0000313" key="6">
    <source>
        <dbReference type="EMBL" id="MBC1501588.1"/>
    </source>
</evidence>
<organism evidence="6 7">
    <name type="scientific">Listeria weihenstephanensis</name>
    <dbReference type="NCBI Taxonomy" id="1006155"/>
    <lineage>
        <taxon>Bacteria</taxon>
        <taxon>Bacillati</taxon>
        <taxon>Bacillota</taxon>
        <taxon>Bacilli</taxon>
        <taxon>Bacillales</taxon>
        <taxon>Listeriaceae</taxon>
        <taxon>Listeria</taxon>
    </lineage>
</organism>
<dbReference type="AlphaFoldDB" id="A0A841Z8R5"/>
<protein>
    <submittedName>
        <fullName evidence="6">TetR/AcrR family transcriptional regulator</fullName>
    </submittedName>
</protein>
<comment type="caution">
    <text evidence="6">The sequence shown here is derived from an EMBL/GenBank/DDBJ whole genome shotgun (WGS) entry which is preliminary data.</text>
</comment>
<gene>
    <name evidence="6" type="ORF">HB943_13355</name>
</gene>
<dbReference type="RefSeq" id="WP_185426988.1">
    <property type="nucleotide sequence ID" value="NZ_JAARRL010000025.1"/>
</dbReference>
<keyword evidence="2 4" id="KW-0238">DNA-binding</keyword>
<dbReference type="GO" id="GO:0000976">
    <property type="term" value="F:transcription cis-regulatory region binding"/>
    <property type="evidence" value="ECO:0007669"/>
    <property type="project" value="TreeGrafter"/>
</dbReference>
<evidence type="ECO:0000313" key="7">
    <source>
        <dbReference type="Proteomes" id="UP000564536"/>
    </source>
</evidence>
<keyword evidence="3" id="KW-0804">Transcription</keyword>
<reference evidence="6 7" key="1">
    <citation type="submission" date="2020-03" db="EMBL/GenBank/DDBJ databases">
        <title>Soil Listeria distribution.</title>
        <authorList>
            <person name="Liao J."/>
            <person name="Wiedmann M."/>
        </authorList>
    </citation>
    <scope>NUCLEOTIDE SEQUENCE [LARGE SCALE GENOMIC DNA]</scope>
    <source>
        <strain evidence="6 7">FSL L7-1523</strain>
    </source>
</reference>
<dbReference type="PANTHER" id="PTHR30055">
    <property type="entry name" value="HTH-TYPE TRANSCRIPTIONAL REGULATOR RUTR"/>
    <property type="match status" value="1"/>
</dbReference>
<dbReference type="InterPro" id="IPR001647">
    <property type="entry name" value="HTH_TetR"/>
</dbReference>
<dbReference type="Proteomes" id="UP000564536">
    <property type="component" value="Unassembled WGS sequence"/>
</dbReference>
<dbReference type="Pfam" id="PF00440">
    <property type="entry name" value="TetR_N"/>
    <property type="match status" value="1"/>
</dbReference>
<dbReference type="InterPro" id="IPR009057">
    <property type="entry name" value="Homeodomain-like_sf"/>
</dbReference>
<proteinExistence type="predicted"/>
<evidence type="ECO:0000256" key="2">
    <source>
        <dbReference type="ARBA" id="ARBA00023125"/>
    </source>
</evidence>
<feature type="DNA-binding region" description="H-T-H motif" evidence="4">
    <location>
        <begin position="26"/>
        <end position="45"/>
    </location>
</feature>
<dbReference type="EMBL" id="JAARRL010000025">
    <property type="protein sequence ID" value="MBC1501588.1"/>
    <property type="molecule type" value="Genomic_DNA"/>
</dbReference>
<dbReference type="InterPro" id="IPR050109">
    <property type="entry name" value="HTH-type_TetR-like_transc_reg"/>
</dbReference>
<dbReference type="PANTHER" id="PTHR30055:SF234">
    <property type="entry name" value="HTH-TYPE TRANSCRIPTIONAL REGULATOR BETI"/>
    <property type="match status" value="1"/>
</dbReference>
<name>A0A841Z8R5_9LIST</name>